<dbReference type="InterPro" id="IPR048686">
    <property type="entry name" value="SHPRH_helical_1st"/>
</dbReference>
<dbReference type="SMART" id="SM00184">
    <property type="entry name" value="RING"/>
    <property type="match status" value="2"/>
</dbReference>
<dbReference type="SUPFAM" id="SSF57903">
    <property type="entry name" value="FYVE/PHD zinc finger"/>
    <property type="match status" value="1"/>
</dbReference>
<dbReference type="EMBL" id="JAPXFL010000004">
    <property type="protein sequence ID" value="KAK9507279.1"/>
    <property type="molecule type" value="Genomic_DNA"/>
</dbReference>
<dbReference type="InterPro" id="IPR013083">
    <property type="entry name" value="Znf_RING/FYVE/PHD"/>
</dbReference>
<dbReference type="SMART" id="SM00490">
    <property type="entry name" value="HELICc"/>
    <property type="match status" value="1"/>
</dbReference>
<dbReference type="GO" id="GO:0016787">
    <property type="term" value="F:hydrolase activity"/>
    <property type="evidence" value="ECO:0007669"/>
    <property type="project" value="UniProtKB-KW"/>
</dbReference>
<dbReference type="PANTHER" id="PTHR45865">
    <property type="entry name" value="E3 UBIQUITIN-PROTEIN LIGASE SHPRH FAMILY MEMBER"/>
    <property type="match status" value="1"/>
</dbReference>
<dbReference type="Pfam" id="PF00097">
    <property type="entry name" value="zf-C3HC4"/>
    <property type="match status" value="1"/>
</dbReference>
<dbReference type="InterPro" id="IPR049730">
    <property type="entry name" value="SNF2/RAD54-like_C"/>
</dbReference>
<dbReference type="PROSITE" id="PS51194">
    <property type="entry name" value="HELICASE_CTER"/>
    <property type="match status" value="1"/>
</dbReference>
<dbReference type="GO" id="GO:0005634">
    <property type="term" value="C:nucleus"/>
    <property type="evidence" value="ECO:0007669"/>
    <property type="project" value="TreeGrafter"/>
</dbReference>
<dbReference type="PANTHER" id="PTHR45865:SF1">
    <property type="entry name" value="E3 UBIQUITIN-PROTEIN LIGASE SHPRH"/>
    <property type="match status" value="1"/>
</dbReference>
<accession>A0AAW1DFJ8</accession>
<keyword evidence="2 5" id="KW-0863">Zinc-finger</keyword>
<dbReference type="Pfam" id="PF00176">
    <property type="entry name" value="SNF2-rel_dom"/>
    <property type="match status" value="1"/>
</dbReference>
<evidence type="ECO:0000259" key="8">
    <source>
        <dbReference type="PROSITE" id="PS51194"/>
    </source>
</evidence>
<evidence type="ECO:0000256" key="4">
    <source>
        <dbReference type="ARBA" id="ARBA00022833"/>
    </source>
</evidence>
<dbReference type="Gene3D" id="3.40.50.300">
    <property type="entry name" value="P-loop containing nucleotide triphosphate hydrolases"/>
    <property type="match status" value="1"/>
</dbReference>
<dbReference type="CDD" id="cd18070">
    <property type="entry name" value="DEXQc_SHPRH"/>
    <property type="match status" value="1"/>
</dbReference>
<evidence type="ECO:0008006" key="11">
    <source>
        <dbReference type="Google" id="ProtNLM"/>
    </source>
</evidence>
<reference evidence="9 10" key="1">
    <citation type="submission" date="2022-12" db="EMBL/GenBank/DDBJ databases">
        <title>Chromosome-level genome assembly of true bugs.</title>
        <authorList>
            <person name="Ma L."/>
            <person name="Li H."/>
        </authorList>
    </citation>
    <scope>NUCLEOTIDE SEQUENCE [LARGE SCALE GENOMIC DNA]</scope>
    <source>
        <strain evidence="9">Lab_2022b</strain>
    </source>
</reference>
<dbReference type="InterPro" id="IPR011011">
    <property type="entry name" value="Znf_FYVE_PHD"/>
</dbReference>
<dbReference type="SUPFAM" id="SSF52540">
    <property type="entry name" value="P-loop containing nucleoside triphosphate hydrolases"/>
    <property type="match status" value="2"/>
</dbReference>
<dbReference type="InterPro" id="IPR017907">
    <property type="entry name" value="Znf_RING_CS"/>
</dbReference>
<name>A0AAW1DFJ8_9HEMI</name>
<feature type="compositionally biased region" description="Basic and acidic residues" evidence="6">
    <location>
        <begin position="132"/>
        <end position="141"/>
    </location>
</feature>
<dbReference type="Pfam" id="PF00271">
    <property type="entry name" value="Helicase_C"/>
    <property type="match status" value="1"/>
</dbReference>
<dbReference type="InterPro" id="IPR048695">
    <property type="entry name" value="SHPRH_helical_2nd"/>
</dbReference>
<comment type="caution">
    <text evidence="9">The sequence shown here is derived from an EMBL/GenBank/DDBJ whole genome shotgun (WGS) entry which is preliminary data.</text>
</comment>
<feature type="domain" description="RING-type" evidence="7">
    <location>
        <begin position="974"/>
        <end position="1017"/>
    </location>
</feature>
<evidence type="ECO:0000256" key="1">
    <source>
        <dbReference type="ARBA" id="ARBA00022723"/>
    </source>
</evidence>
<dbReference type="Proteomes" id="UP001461498">
    <property type="component" value="Unassembled WGS sequence"/>
</dbReference>
<dbReference type="PROSITE" id="PS50089">
    <property type="entry name" value="ZF_RING_2"/>
    <property type="match status" value="1"/>
</dbReference>
<evidence type="ECO:0000313" key="9">
    <source>
        <dbReference type="EMBL" id="KAK9507279.1"/>
    </source>
</evidence>
<evidence type="ECO:0000256" key="5">
    <source>
        <dbReference type="PROSITE-ProRule" id="PRU00175"/>
    </source>
</evidence>
<feature type="domain" description="Helicase C-terminal" evidence="8">
    <location>
        <begin position="1058"/>
        <end position="1204"/>
    </location>
</feature>
<dbReference type="InterPro" id="IPR027417">
    <property type="entry name" value="P-loop_NTPase"/>
</dbReference>
<dbReference type="GO" id="GO:0005524">
    <property type="term" value="F:ATP binding"/>
    <property type="evidence" value="ECO:0007669"/>
    <property type="project" value="InterPro"/>
</dbReference>
<organism evidence="9 10">
    <name type="scientific">Rhynocoris fuscipes</name>
    <dbReference type="NCBI Taxonomy" id="488301"/>
    <lineage>
        <taxon>Eukaryota</taxon>
        <taxon>Metazoa</taxon>
        <taxon>Ecdysozoa</taxon>
        <taxon>Arthropoda</taxon>
        <taxon>Hexapoda</taxon>
        <taxon>Insecta</taxon>
        <taxon>Pterygota</taxon>
        <taxon>Neoptera</taxon>
        <taxon>Paraneoptera</taxon>
        <taxon>Hemiptera</taxon>
        <taxon>Heteroptera</taxon>
        <taxon>Panheteroptera</taxon>
        <taxon>Cimicomorpha</taxon>
        <taxon>Reduviidae</taxon>
        <taxon>Harpactorinae</taxon>
        <taxon>Harpactorini</taxon>
        <taxon>Rhynocoris</taxon>
    </lineage>
</organism>
<evidence type="ECO:0000256" key="6">
    <source>
        <dbReference type="SAM" id="MobiDB-lite"/>
    </source>
</evidence>
<dbReference type="Pfam" id="PF21325">
    <property type="entry name" value="SHPRH_helical-1st"/>
    <property type="match status" value="1"/>
</dbReference>
<dbReference type="InterPro" id="IPR001650">
    <property type="entry name" value="Helicase_C-like"/>
</dbReference>
<dbReference type="InterPro" id="IPR001841">
    <property type="entry name" value="Znf_RING"/>
</dbReference>
<evidence type="ECO:0000313" key="10">
    <source>
        <dbReference type="Proteomes" id="UP001461498"/>
    </source>
</evidence>
<feature type="compositionally biased region" description="Basic residues" evidence="6">
    <location>
        <begin position="105"/>
        <end position="117"/>
    </location>
</feature>
<dbReference type="InterPro" id="IPR038718">
    <property type="entry name" value="SNF2-like_sf"/>
</dbReference>
<feature type="region of interest" description="Disordered" evidence="6">
    <location>
        <begin position="98"/>
        <end position="159"/>
    </location>
</feature>
<keyword evidence="3" id="KW-0378">Hydrolase</keyword>
<dbReference type="Gene3D" id="3.30.40.10">
    <property type="entry name" value="Zinc/RING finger domain, C3HC4 (zinc finger)"/>
    <property type="match status" value="2"/>
</dbReference>
<keyword evidence="1" id="KW-0479">Metal-binding</keyword>
<protein>
    <recommendedName>
        <fullName evidence="11">E3 ubiquitin-protein ligase SHPRH</fullName>
    </recommendedName>
</protein>
<dbReference type="CDD" id="cd18793">
    <property type="entry name" value="SF2_C_SNF"/>
    <property type="match status" value="1"/>
</dbReference>
<dbReference type="Gene3D" id="3.40.50.10810">
    <property type="entry name" value="Tandem AAA-ATPase domain"/>
    <property type="match status" value="2"/>
</dbReference>
<dbReference type="InterPro" id="IPR018957">
    <property type="entry name" value="Znf_C3HC4_RING-type"/>
</dbReference>
<dbReference type="Pfam" id="PF21324">
    <property type="entry name" value="SHPRH_helical-2nd"/>
    <property type="match status" value="1"/>
</dbReference>
<dbReference type="GO" id="GO:0006974">
    <property type="term" value="P:DNA damage response"/>
    <property type="evidence" value="ECO:0007669"/>
    <property type="project" value="TreeGrafter"/>
</dbReference>
<evidence type="ECO:0000259" key="7">
    <source>
        <dbReference type="PROSITE" id="PS50089"/>
    </source>
</evidence>
<proteinExistence type="predicted"/>
<dbReference type="GO" id="GO:0008270">
    <property type="term" value="F:zinc ion binding"/>
    <property type="evidence" value="ECO:0007669"/>
    <property type="project" value="UniProtKB-KW"/>
</dbReference>
<dbReference type="GO" id="GO:0061630">
    <property type="term" value="F:ubiquitin protein ligase activity"/>
    <property type="evidence" value="ECO:0007669"/>
    <property type="project" value="TreeGrafter"/>
</dbReference>
<dbReference type="InterPro" id="IPR000330">
    <property type="entry name" value="SNF2_N"/>
</dbReference>
<evidence type="ECO:0000256" key="3">
    <source>
        <dbReference type="ARBA" id="ARBA00022801"/>
    </source>
</evidence>
<evidence type="ECO:0000256" key="2">
    <source>
        <dbReference type="ARBA" id="ARBA00022771"/>
    </source>
</evidence>
<dbReference type="GO" id="GO:0000209">
    <property type="term" value="P:protein polyubiquitination"/>
    <property type="evidence" value="ECO:0007669"/>
    <property type="project" value="TreeGrafter"/>
</dbReference>
<sequence>MAYPEVEELYKFIKQYHRTENLQVYSVSEKKLNVILRQYQVQAVKWMLHREKYSHLDEELVIDDQKVTLPTGGILADEMGLGKTIEVLACILNNPSDIEPPSRKMQMKRRKSRKRKSFSSSDSEEENSDIEQSPKKVRILETTDSDANDSKETKKPVRKVGLKQDKYSMLRQWYEDSVSSISSKATKQKQSSNFESKLRCYCDITPEDETTAQCYECGHTLHLACVGLDYEPEEETFFCSECWTKRDPIPSRATFIITPSSIFQQWTSEIDNHIKGTKLKVLLYDGVKGNNYIQPYALADNDIVITTYQILQSELNYTDIEEIEPRRLRYAKKFHTAKSPLPCIRWWRLCLDEAQMVEGVSTKIATMARQLHAVHRWAVTGTPIQKSLNDLFGLLQYLQVTPFSSFSYWNKLIEDKRNLFSLLGRILWRSNKIDVYHMLGVPDQTVVNHWLSFSPIEGYFYQRMHRECTGKFRDRLFRLNDLSVSLNTVDRKIIHQLMIPLVKLRQACIHPQAVRGRYVTGSGKLMMTMDELMTSMIAKAKLDVDVAMRTVVSCYNGKAALKMILGEWYDAAQHYRLVLQLSEEFKSLASIDTLQMIHTLYNLAEVIQDHRDRIPPTLRDDKLLEDAFALEQSFLERYDKQLHKMRVNVAKMTATVAEQCKGRTLGYSNWWEQVLNWTSDRSDLLERIKADLDEYKIPGQVSLSPKIRSIPAVHKEISVWLANADSLREEVISALRRLEMVPKHELALAAADCHLNESKKKNKSFRYECHLCCAESSLKKYEAAIFSINKQNLSIKAGSSKEVINDGFEDDGDNKIVADLKDVELFVRKKESSWKPSQQERIIKVLSTYARYRKAPAEWVEESCQHLTLLESVRKEFKWLRAEWSTLNHTVSVRDELSMAKHRLRLPTAAEEVQYKNKKIPLDTFIVRPIEIDAQMSKFEWDAADSLVKLRKKAGVLQYLQNLKNNGSVSQEACPVCHEQLNDKWSVMECGHCVCFHCIPTLLDMGSSSEVECPLCRMRTGKGDLSYVVAQRDTPSVSSDEGGNDIKIKGSYSTKVEAITVQLLKLRMADPDVKVLIFSTWEKVLDLLCDALTNNEITFRRFSTLSKYKHGLQQFKTKPVTALLLPLRLGGKGLNIVEATHVFLVEPILNPADELQAAGRVHRIGQTKPTFIHRFVVENTIEERMINLLQGVSSEKNLTLQQLDDLFKLSGMKDE</sequence>
<dbReference type="InterPro" id="IPR014001">
    <property type="entry name" value="Helicase_ATP-bd"/>
</dbReference>
<dbReference type="SUPFAM" id="SSF57850">
    <property type="entry name" value="RING/U-box"/>
    <property type="match status" value="1"/>
</dbReference>
<keyword evidence="4" id="KW-0862">Zinc</keyword>
<dbReference type="AlphaFoldDB" id="A0AAW1DFJ8"/>
<dbReference type="InterPro" id="IPR052583">
    <property type="entry name" value="ATP-helicase/E3_Ub-Ligase"/>
</dbReference>
<dbReference type="PROSITE" id="PS00518">
    <property type="entry name" value="ZF_RING_1"/>
    <property type="match status" value="1"/>
</dbReference>
<gene>
    <name evidence="9" type="ORF">O3M35_007174</name>
</gene>
<dbReference type="SMART" id="SM00487">
    <property type="entry name" value="DEXDc"/>
    <property type="match status" value="1"/>
</dbReference>
<keyword evidence="10" id="KW-1185">Reference proteome</keyword>